<accession>A0A6L2PVF7</accession>
<dbReference type="CDD" id="cd03784">
    <property type="entry name" value="GT1_Gtf-like"/>
    <property type="match status" value="1"/>
</dbReference>
<dbReference type="OrthoDB" id="5835829at2759"/>
<feature type="transmembrane region" description="Helical" evidence="5">
    <location>
        <begin position="477"/>
        <end position="500"/>
    </location>
</feature>
<evidence type="ECO:0000256" key="3">
    <source>
        <dbReference type="ARBA" id="ARBA00022679"/>
    </source>
</evidence>
<comment type="caution">
    <text evidence="6">The sequence shown here is derived from an EMBL/GenBank/DDBJ whole genome shotgun (WGS) entry which is preliminary data.</text>
</comment>
<reference evidence="7" key="1">
    <citation type="submission" date="2020-01" db="EMBL/GenBank/DDBJ databases">
        <title>Draft genome sequence of the Termite Coptotermes fromosanus.</title>
        <authorList>
            <person name="Itakura S."/>
            <person name="Yosikawa Y."/>
            <person name="Umezawa K."/>
        </authorList>
    </citation>
    <scope>NUCLEOTIDE SEQUENCE [LARGE SCALE GENOMIC DNA]</scope>
</reference>
<dbReference type="FunCoup" id="A0A6L2PVF7">
    <property type="interactions" value="177"/>
</dbReference>
<name>A0A6L2PVF7_COPFO</name>
<keyword evidence="5" id="KW-0732">Signal</keyword>
<dbReference type="Gene3D" id="3.40.50.2000">
    <property type="entry name" value="Glycogen Phosphorylase B"/>
    <property type="match status" value="1"/>
</dbReference>
<dbReference type="EC" id="2.4.1.17" evidence="5"/>
<dbReference type="FunFam" id="3.40.50.2000:FF:000050">
    <property type="entry name" value="UDP-glucuronosyltransferase"/>
    <property type="match status" value="1"/>
</dbReference>
<keyword evidence="5" id="KW-1133">Transmembrane helix</keyword>
<dbReference type="EMBL" id="BLKM01006251">
    <property type="protein sequence ID" value="GFG36603.1"/>
    <property type="molecule type" value="Genomic_DNA"/>
</dbReference>
<dbReference type="InterPro" id="IPR035595">
    <property type="entry name" value="UDP_glycos_trans_CS"/>
</dbReference>
<feature type="signal peptide" evidence="5">
    <location>
        <begin position="1"/>
        <end position="25"/>
    </location>
</feature>
<dbReference type="Proteomes" id="UP000502823">
    <property type="component" value="Unassembled WGS sequence"/>
</dbReference>
<dbReference type="PANTHER" id="PTHR48043">
    <property type="entry name" value="EG:EG0003.4 PROTEIN-RELATED"/>
    <property type="match status" value="1"/>
</dbReference>
<dbReference type="SUPFAM" id="SSF53756">
    <property type="entry name" value="UDP-Glycosyltransferase/glycogen phosphorylase"/>
    <property type="match status" value="1"/>
</dbReference>
<comment type="similarity">
    <text evidence="1 4">Belongs to the UDP-glycosyltransferase family.</text>
</comment>
<comment type="catalytic activity">
    <reaction evidence="5">
        <text>glucuronate acceptor + UDP-alpha-D-glucuronate = acceptor beta-D-glucuronoside + UDP + H(+)</text>
        <dbReference type="Rhea" id="RHEA:21032"/>
        <dbReference type="ChEBI" id="CHEBI:15378"/>
        <dbReference type="ChEBI" id="CHEBI:58052"/>
        <dbReference type="ChEBI" id="CHEBI:58223"/>
        <dbReference type="ChEBI" id="CHEBI:132367"/>
        <dbReference type="ChEBI" id="CHEBI:132368"/>
        <dbReference type="EC" id="2.4.1.17"/>
    </reaction>
</comment>
<comment type="subcellular location">
    <subcellularLocation>
        <location evidence="5">Membrane</location>
        <topology evidence="5">Single-pass membrane protein</topology>
    </subcellularLocation>
</comment>
<evidence type="ECO:0000256" key="5">
    <source>
        <dbReference type="RuleBase" id="RU362059"/>
    </source>
</evidence>
<evidence type="ECO:0000256" key="2">
    <source>
        <dbReference type="ARBA" id="ARBA00022676"/>
    </source>
</evidence>
<dbReference type="InParanoid" id="A0A6L2PVF7"/>
<evidence type="ECO:0000256" key="1">
    <source>
        <dbReference type="ARBA" id="ARBA00009995"/>
    </source>
</evidence>
<evidence type="ECO:0000313" key="7">
    <source>
        <dbReference type="Proteomes" id="UP000502823"/>
    </source>
</evidence>
<keyword evidence="3 4" id="KW-0808">Transferase</keyword>
<dbReference type="PANTHER" id="PTHR48043:SF114">
    <property type="entry name" value="IP04436P-RELATED"/>
    <property type="match status" value="1"/>
</dbReference>
<protein>
    <recommendedName>
        <fullName evidence="5">UDP-glucuronosyltransferase</fullName>
        <ecNumber evidence="5">2.4.1.17</ecNumber>
    </recommendedName>
</protein>
<keyword evidence="5" id="KW-0812">Transmembrane</keyword>
<sequence length="521" mass="58650">MVHLAAQLLCLSVLVLLQVPEDALCARFLVILPTHVKSHFIMLEPYLKALIARQHELVVVSHFPQKEPVAHYTDISLEDSLTTSSSETGLSIEHVQSLKNPLLNAINLAKYGTHTCETVLSHPSVKKLIVSDEKFDVVVNEIFHTDCFLPFAYKFKAISIGISTSVLMPWANDRFGNPDNPSYIPNIFTPHSDQMNFIERIENVLTSVLYKIIYHFFSDCPTQQLVREHFGQDIPDLAELAMNTSLLLVNSHFSLNAPRPLVPSVVEIGGLHIPKPKPLPQHLQEYLDGAAHGVIYFSLGSMLQSKTLPDDKRDAFLQAFSELPHHILWKWEADELPGQPKNVLTEKWCPQSDILRHPNVLVFLSHGGLLGALEAAYYGVPVVGIPFYGDQRTNLANLGARGMAIQLQYNNITKQSVLDALHTVLYQPRYLENARRTSHIFRDRPQSALDTAVFWTEYVIRHGGAPHLQSAAVKLAWYQYLLIDVLTLMLGSVLISLLAVRKLIRVLLSSKKVPKEKDKQR</sequence>
<feature type="chain" id="PRO_5027146430" description="UDP-glucuronosyltransferase" evidence="5">
    <location>
        <begin position="26"/>
        <end position="521"/>
    </location>
</feature>
<dbReference type="GO" id="GO:0015020">
    <property type="term" value="F:glucuronosyltransferase activity"/>
    <property type="evidence" value="ECO:0007669"/>
    <property type="project" value="UniProtKB-EC"/>
</dbReference>
<dbReference type="PROSITE" id="PS00375">
    <property type="entry name" value="UDPGT"/>
    <property type="match status" value="1"/>
</dbReference>
<keyword evidence="2 4" id="KW-0328">Glycosyltransferase</keyword>
<dbReference type="InterPro" id="IPR050271">
    <property type="entry name" value="UDP-glycosyltransferase"/>
</dbReference>
<keyword evidence="7" id="KW-1185">Reference proteome</keyword>
<dbReference type="AlphaFoldDB" id="A0A6L2PVF7"/>
<gene>
    <name evidence="6" type="ORF">Cfor_06211</name>
</gene>
<keyword evidence="5" id="KW-0472">Membrane</keyword>
<proteinExistence type="inferred from homology"/>
<evidence type="ECO:0000313" key="6">
    <source>
        <dbReference type="EMBL" id="GFG36603.1"/>
    </source>
</evidence>
<dbReference type="Pfam" id="PF00201">
    <property type="entry name" value="UDPGT"/>
    <property type="match status" value="1"/>
</dbReference>
<dbReference type="GO" id="GO:0016020">
    <property type="term" value="C:membrane"/>
    <property type="evidence" value="ECO:0007669"/>
    <property type="project" value="UniProtKB-SubCell"/>
</dbReference>
<organism evidence="6 7">
    <name type="scientific">Coptotermes formosanus</name>
    <name type="common">Formosan subterranean termite</name>
    <dbReference type="NCBI Taxonomy" id="36987"/>
    <lineage>
        <taxon>Eukaryota</taxon>
        <taxon>Metazoa</taxon>
        <taxon>Ecdysozoa</taxon>
        <taxon>Arthropoda</taxon>
        <taxon>Hexapoda</taxon>
        <taxon>Insecta</taxon>
        <taxon>Pterygota</taxon>
        <taxon>Neoptera</taxon>
        <taxon>Polyneoptera</taxon>
        <taxon>Dictyoptera</taxon>
        <taxon>Blattodea</taxon>
        <taxon>Blattoidea</taxon>
        <taxon>Termitoidae</taxon>
        <taxon>Rhinotermitidae</taxon>
        <taxon>Coptotermes</taxon>
    </lineage>
</organism>
<dbReference type="InterPro" id="IPR002213">
    <property type="entry name" value="UDP_glucos_trans"/>
</dbReference>
<evidence type="ECO:0000256" key="4">
    <source>
        <dbReference type="RuleBase" id="RU003718"/>
    </source>
</evidence>